<accession>A0A3M4LAR7</accession>
<name>A0A3M4LAR7_PSEA0</name>
<protein>
    <submittedName>
        <fullName evidence="1">Uncharacterized protein</fullName>
    </submittedName>
</protein>
<reference evidence="1 2" key="1">
    <citation type="submission" date="2018-08" db="EMBL/GenBank/DDBJ databases">
        <title>Recombination of ecologically and evolutionarily significant loci maintains genetic cohesion in the Pseudomonas syringae species complex.</title>
        <authorList>
            <person name="Dillon M."/>
            <person name="Thakur S."/>
            <person name="Almeida R.N.D."/>
            <person name="Weir B.S."/>
            <person name="Guttman D.S."/>
        </authorList>
    </citation>
    <scope>NUCLEOTIDE SEQUENCE [LARGE SCALE GENOMIC DNA]</scope>
    <source>
        <strain evidence="1 2">ICMP 535</strain>
    </source>
</reference>
<evidence type="ECO:0000313" key="2">
    <source>
        <dbReference type="Proteomes" id="UP000279553"/>
    </source>
</evidence>
<gene>
    <name evidence="1" type="ORF">ALQ05_102410</name>
</gene>
<proteinExistence type="predicted"/>
<dbReference type="AlphaFoldDB" id="A0A3M4LAR7"/>
<evidence type="ECO:0000313" key="1">
    <source>
        <dbReference type="EMBL" id="RMQ38560.1"/>
    </source>
</evidence>
<dbReference type="Proteomes" id="UP000279553">
    <property type="component" value="Unassembled WGS sequence"/>
</dbReference>
<sequence length="90" mass="10211">MEFTTQGFLRAAQQVAERVLHGSALAPMLPLIEQRCSQPGFYPLQGDHRLVTLILCKPLKPGGQIRRTFLSFARYKAFTYRCICIGIRTI</sequence>
<comment type="caution">
    <text evidence="1">The sequence shown here is derived from an EMBL/GenBank/DDBJ whole genome shotgun (WGS) entry which is preliminary data.</text>
</comment>
<organism evidence="1 2">
    <name type="scientific">Pseudomonas amygdali pv. mori</name>
    <dbReference type="NCBI Taxonomy" id="34065"/>
    <lineage>
        <taxon>Bacteria</taxon>
        <taxon>Pseudomonadati</taxon>
        <taxon>Pseudomonadota</taxon>
        <taxon>Gammaproteobacteria</taxon>
        <taxon>Pseudomonadales</taxon>
        <taxon>Pseudomonadaceae</taxon>
        <taxon>Pseudomonas</taxon>
        <taxon>Pseudomonas amygdali</taxon>
    </lineage>
</organism>
<dbReference type="EMBL" id="RBRD01000109">
    <property type="protein sequence ID" value="RMQ38560.1"/>
    <property type="molecule type" value="Genomic_DNA"/>
</dbReference>